<proteinExistence type="predicted"/>
<dbReference type="EMBL" id="FLUQ01000002">
    <property type="protein sequence ID" value="SBW05691.1"/>
    <property type="molecule type" value="Genomic_DNA"/>
</dbReference>
<accession>A0A212K1W3</accession>
<organism evidence="1">
    <name type="scientific">uncultured delta proteobacterium</name>
    <dbReference type="NCBI Taxonomy" id="34034"/>
    <lineage>
        <taxon>Bacteria</taxon>
        <taxon>Deltaproteobacteria</taxon>
        <taxon>environmental samples</taxon>
    </lineage>
</organism>
<evidence type="ECO:0000313" key="1">
    <source>
        <dbReference type="EMBL" id="SBW05691.1"/>
    </source>
</evidence>
<name>A0A212K1W3_9DELT</name>
<gene>
    <name evidence="1" type="ORF">KL86DPRO_20532</name>
</gene>
<dbReference type="AlphaFoldDB" id="A0A212K1W3"/>
<reference evidence="1" key="1">
    <citation type="submission" date="2016-04" db="EMBL/GenBank/DDBJ databases">
        <authorList>
            <person name="Evans L.H."/>
            <person name="Alamgir A."/>
            <person name="Owens N."/>
            <person name="Weber N.D."/>
            <person name="Virtaneva K."/>
            <person name="Barbian K."/>
            <person name="Babar A."/>
            <person name="Rosenke K."/>
        </authorList>
    </citation>
    <scope>NUCLEOTIDE SEQUENCE</scope>
    <source>
        <strain evidence="1">86</strain>
    </source>
</reference>
<protein>
    <recommendedName>
        <fullName evidence="2">DNA-binding protein</fullName>
    </recommendedName>
</protein>
<sequence>MTTLPKQSLPLLGIDPRDNRLVDEKEAARVLGLSVRTMQQRRYLGQEPYPVQLPDSRAIRYWLPSLYEYIGRGFKLFGEADI</sequence>
<evidence type="ECO:0008006" key="2">
    <source>
        <dbReference type="Google" id="ProtNLM"/>
    </source>
</evidence>